<reference evidence="1 2" key="1">
    <citation type="submission" date="2024-08" db="EMBL/GenBank/DDBJ databases">
        <title>Insights into the chromosomal genome structure of Flemingia macrophylla.</title>
        <authorList>
            <person name="Ding Y."/>
            <person name="Zhao Y."/>
            <person name="Bi W."/>
            <person name="Wu M."/>
            <person name="Zhao G."/>
            <person name="Gong Y."/>
            <person name="Li W."/>
            <person name="Zhang P."/>
        </authorList>
    </citation>
    <scope>NUCLEOTIDE SEQUENCE [LARGE SCALE GENOMIC DNA]</scope>
    <source>
        <strain evidence="1">DYQJB</strain>
        <tissue evidence="1">Leaf</tissue>
    </source>
</reference>
<organism evidence="1 2">
    <name type="scientific">Flemingia macrophylla</name>
    <dbReference type="NCBI Taxonomy" id="520843"/>
    <lineage>
        <taxon>Eukaryota</taxon>
        <taxon>Viridiplantae</taxon>
        <taxon>Streptophyta</taxon>
        <taxon>Embryophyta</taxon>
        <taxon>Tracheophyta</taxon>
        <taxon>Spermatophyta</taxon>
        <taxon>Magnoliopsida</taxon>
        <taxon>eudicotyledons</taxon>
        <taxon>Gunneridae</taxon>
        <taxon>Pentapetalae</taxon>
        <taxon>rosids</taxon>
        <taxon>fabids</taxon>
        <taxon>Fabales</taxon>
        <taxon>Fabaceae</taxon>
        <taxon>Papilionoideae</taxon>
        <taxon>50 kb inversion clade</taxon>
        <taxon>NPAAA clade</taxon>
        <taxon>indigoferoid/millettioid clade</taxon>
        <taxon>Phaseoleae</taxon>
        <taxon>Flemingia</taxon>
    </lineage>
</organism>
<keyword evidence="2" id="KW-1185">Reference proteome</keyword>
<accession>A0ABD1LAB0</accession>
<dbReference type="PANTHER" id="PTHR33390:SF4">
    <property type="entry name" value="STRESS UP-REGULATED NOD 19-RELATED"/>
    <property type="match status" value="1"/>
</dbReference>
<dbReference type="EMBL" id="JBGMDY010000010">
    <property type="protein sequence ID" value="KAL2319940.1"/>
    <property type="molecule type" value="Genomic_DNA"/>
</dbReference>
<comment type="caution">
    <text evidence="1">The sequence shown here is derived from an EMBL/GenBank/DDBJ whole genome shotgun (WGS) entry which is preliminary data.</text>
</comment>
<name>A0ABD1LAB0_9FABA</name>
<evidence type="ECO:0000313" key="2">
    <source>
        <dbReference type="Proteomes" id="UP001603857"/>
    </source>
</evidence>
<proteinExistence type="predicted"/>
<protein>
    <recommendedName>
        <fullName evidence="3">Stress up-regulated Nod 19</fullName>
    </recommendedName>
</protein>
<evidence type="ECO:0008006" key="3">
    <source>
        <dbReference type="Google" id="ProtNLM"/>
    </source>
</evidence>
<gene>
    <name evidence="1" type="ORF">Fmac_028909</name>
</gene>
<evidence type="ECO:0000313" key="1">
    <source>
        <dbReference type="EMBL" id="KAL2319940.1"/>
    </source>
</evidence>
<dbReference type="AlphaFoldDB" id="A0ABD1LAB0"/>
<dbReference type="Pfam" id="PF07712">
    <property type="entry name" value="SURNod19"/>
    <property type="match status" value="2"/>
</dbReference>
<sequence>MAENDIKFATLVSESFEVGPGNIAAKTFLDIKFPKGHIGVKSFDVELVDEDGNSVPLYETYIHHWFAIKYFENITLSRNIKQYHDLRNGDVFQRNQGTCQGYMLPHYWGLGAESRGTSSNLPDPFAEYTIQRIHDSDSPHVQKANIPMEKGGYLIYGTVHMHTGVVNATLYGQDGRILCTSSPKYGTGKEAGNEKGYVVGMSGCYPKPGSMKIKDGEILTLESRYENKFRTGAMGQFYIYLADQLQTKVVKD</sequence>
<dbReference type="PANTHER" id="PTHR33390">
    <property type="entry name" value="STRESS UP-REGULATED NOD 19 PROTEIN"/>
    <property type="match status" value="1"/>
</dbReference>
<dbReference type="Proteomes" id="UP001603857">
    <property type="component" value="Unassembled WGS sequence"/>
</dbReference>
<dbReference type="InterPro" id="IPR011692">
    <property type="entry name" value="Stress_up-reg_Nod19"/>
</dbReference>